<protein>
    <recommendedName>
        <fullName evidence="5">Gnk2-homologous domain-containing protein</fullName>
    </recommendedName>
</protein>
<evidence type="ECO:0000313" key="7">
    <source>
        <dbReference type="Proteomes" id="UP000324897"/>
    </source>
</evidence>
<dbReference type="InterPro" id="IPR002902">
    <property type="entry name" value="GNK2"/>
</dbReference>
<name>A0A5J9SI26_9POAL</name>
<dbReference type="Gramene" id="TVT97905">
    <property type="protein sequence ID" value="TVT97905"/>
    <property type="gene ID" value="EJB05_56831"/>
</dbReference>
<keyword evidence="3" id="KW-1133">Transmembrane helix</keyword>
<feature type="signal peptide" evidence="4">
    <location>
        <begin position="1"/>
        <end position="21"/>
    </location>
</feature>
<dbReference type="AlphaFoldDB" id="A0A5J9SI26"/>
<dbReference type="InterPro" id="IPR038408">
    <property type="entry name" value="GNK2_sf"/>
</dbReference>
<evidence type="ECO:0000256" key="2">
    <source>
        <dbReference type="ARBA" id="ARBA00022737"/>
    </source>
</evidence>
<keyword evidence="3" id="KW-0472">Membrane</keyword>
<feature type="transmembrane region" description="Helical" evidence="3">
    <location>
        <begin position="239"/>
        <end position="260"/>
    </location>
</feature>
<evidence type="ECO:0000256" key="4">
    <source>
        <dbReference type="SAM" id="SignalP"/>
    </source>
</evidence>
<dbReference type="PROSITE" id="PS51473">
    <property type="entry name" value="GNK2"/>
    <property type="match status" value="1"/>
</dbReference>
<evidence type="ECO:0000256" key="3">
    <source>
        <dbReference type="SAM" id="Phobius"/>
    </source>
</evidence>
<keyword evidence="7" id="KW-1185">Reference proteome</keyword>
<organism evidence="6 7">
    <name type="scientific">Eragrostis curvula</name>
    <name type="common">weeping love grass</name>
    <dbReference type="NCBI Taxonomy" id="38414"/>
    <lineage>
        <taxon>Eukaryota</taxon>
        <taxon>Viridiplantae</taxon>
        <taxon>Streptophyta</taxon>
        <taxon>Embryophyta</taxon>
        <taxon>Tracheophyta</taxon>
        <taxon>Spermatophyta</taxon>
        <taxon>Magnoliopsida</taxon>
        <taxon>Liliopsida</taxon>
        <taxon>Poales</taxon>
        <taxon>Poaceae</taxon>
        <taxon>PACMAD clade</taxon>
        <taxon>Chloridoideae</taxon>
        <taxon>Eragrostideae</taxon>
        <taxon>Eragrostidinae</taxon>
        <taxon>Eragrostis</taxon>
    </lineage>
</organism>
<dbReference type="CDD" id="cd23509">
    <property type="entry name" value="Gnk2-like"/>
    <property type="match status" value="1"/>
</dbReference>
<keyword evidence="3" id="KW-0812">Transmembrane</keyword>
<gene>
    <name evidence="6" type="ORF">EJB05_56831</name>
</gene>
<evidence type="ECO:0000259" key="5">
    <source>
        <dbReference type="PROSITE" id="PS51473"/>
    </source>
</evidence>
<dbReference type="OrthoDB" id="676790at2759"/>
<keyword evidence="1 4" id="KW-0732">Signal</keyword>
<evidence type="ECO:0000256" key="1">
    <source>
        <dbReference type="ARBA" id="ARBA00022729"/>
    </source>
</evidence>
<dbReference type="Pfam" id="PF01657">
    <property type="entry name" value="Stress-antifung"/>
    <property type="match status" value="1"/>
</dbReference>
<dbReference type="PANTHER" id="PTHR32099">
    <property type="entry name" value="CYSTEINE-RICH REPEAT SECRETORY PROTEIN"/>
    <property type="match status" value="1"/>
</dbReference>
<reference evidence="6 7" key="1">
    <citation type="journal article" date="2019" name="Sci. Rep.">
        <title>A high-quality genome of Eragrostis curvula grass provides insights into Poaceae evolution and supports new strategies to enhance forage quality.</title>
        <authorList>
            <person name="Carballo J."/>
            <person name="Santos B.A.C.M."/>
            <person name="Zappacosta D."/>
            <person name="Garbus I."/>
            <person name="Selva J.P."/>
            <person name="Gallo C.A."/>
            <person name="Diaz A."/>
            <person name="Albertini E."/>
            <person name="Caccamo M."/>
            <person name="Echenique V."/>
        </authorList>
    </citation>
    <scope>NUCLEOTIDE SEQUENCE [LARGE SCALE GENOMIC DNA]</scope>
    <source>
        <strain evidence="7">cv. Victoria</strain>
        <tissue evidence="6">Leaf</tissue>
    </source>
</reference>
<dbReference type="Proteomes" id="UP000324897">
    <property type="component" value="Unassembled WGS sequence"/>
</dbReference>
<dbReference type="EMBL" id="RWGY01000923">
    <property type="protein sequence ID" value="TVT97905.1"/>
    <property type="molecule type" value="Genomic_DNA"/>
</dbReference>
<feature type="non-terminal residue" evidence="6">
    <location>
        <position position="1"/>
    </location>
</feature>
<comment type="caution">
    <text evidence="6">The sequence shown here is derived from an EMBL/GenBank/DDBJ whole genome shotgun (WGS) entry which is preliminary data.</text>
</comment>
<dbReference type="Gene3D" id="3.30.430.20">
    <property type="entry name" value="Gnk2 domain, C-X8-C-X2-C motif"/>
    <property type="match status" value="1"/>
</dbReference>
<feature type="chain" id="PRO_5023874478" description="Gnk2-homologous domain-containing protein" evidence="4">
    <location>
        <begin position="22"/>
        <end position="302"/>
    </location>
</feature>
<proteinExistence type="predicted"/>
<accession>A0A5J9SI26</accession>
<sequence length="302" mass="31712">MVFPSRLAMLLGAVVIAAATANPGVAFTADTTTVHHPPLLDCTPALSPAADDDRAFRANLASALGALPSAAAGARNGFALTQSGRAGRHRAFARGLCFGANRSSSAGACRACLSAAAEDVTGGCGGANSRRAAVWRAGCFLAYADSKASSPWEDAFRGWIYAIPHATTTPDRGCTADRSAADCARCLDDSARVAAALGWLPRIRGDEVVVVGYACYLRVHISSLPWGAGAVGTPGSFAFIFWMSIILPAVVVIIGAIFVERFVYVAFKDNQLIRTSSVPEVIFYLTCKVVGEFLAMLLRHWP</sequence>
<evidence type="ECO:0000313" key="6">
    <source>
        <dbReference type="EMBL" id="TVT97905.1"/>
    </source>
</evidence>
<dbReference type="PANTHER" id="PTHR32099:SF104">
    <property type="entry name" value="OS01G0774133 PROTEIN"/>
    <property type="match status" value="1"/>
</dbReference>
<keyword evidence="2" id="KW-0677">Repeat</keyword>
<feature type="domain" description="Gnk2-homologous" evidence="5">
    <location>
        <begin position="36"/>
        <end position="148"/>
    </location>
</feature>